<protein>
    <recommendedName>
        <fullName evidence="3">DUF4262 domain-containing protein</fullName>
    </recommendedName>
</protein>
<evidence type="ECO:0000313" key="1">
    <source>
        <dbReference type="EMBL" id="SEQ34522.1"/>
    </source>
</evidence>
<dbReference type="Proteomes" id="UP000199233">
    <property type="component" value="Unassembled WGS sequence"/>
</dbReference>
<dbReference type="RefSeq" id="WP_177188900.1">
    <property type="nucleotide sequence ID" value="NZ_FOFS01000005.1"/>
</dbReference>
<evidence type="ECO:0000313" key="2">
    <source>
        <dbReference type="Proteomes" id="UP000199233"/>
    </source>
</evidence>
<keyword evidence="2" id="KW-1185">Reference proteome</keyword>
<accession>A0A1H9F9A9</accession>
<gene>
    <name evidence="1" type="ORF">SAMN04488038_105296</name>
</gene>
<dbReference type="Pfam" id="PF14081">
    <property type="entry name" value="DUF4262"/>
    <property type="match status" value="1"/>
</dbReference>
<sequence length="146" mass="16506">MAKLRSDVETFGWHCLSVHPKAGEEGAHFTYTIGLTETLAHPEIMIFGLGSKVSHQILTDCVGMIREGTTFQPDVEYENVVGGNYKVVFKTMKPEFLLEYFGIAGRFYNGKPFIGLVMFWPDKEHCFPWQETNSAGQREALNVVQL</sequence>
<reference evidence="1 2" key="1">
    <citation type="submission" date="2016-10" db="EMBL/GenBank/DDBJ databases">
        <authorList>
            <person name="de Groot N.N."/>
        </authorList>
    </citation>
    <scope>NUCLEOTIDE SEQUENCE [LARGE SCALE GENOMIC DNA]</scope>
    <source>
        <strain evidence="1 2">DSM 25927</strain>
    </source>
</reference>
<organism evidence="1 2">
    <name type="scientific">Solimonas aquatica</name>
    <dbReference type="NCBI Taxonomy" id="489703"/>
    <lineage>
        <taxon>Bacteria</taxon>
        <taxon>Pseudomonadati</taxon>
        <taxon>Pseudomonadota</taxon>
        <taxon>Gammaproteobacteria</taxon>
        <taxon>Nevskiales</taxon>
        <taxon>Nevskiaceae</taxon>
        <taxon>Solimonas</taxon>
    </lineage>
</organism>
<name>A0A1H9F9A9_9GAMM</name>
<dbReference type="EMBL" id="FOFS01000005">
    <property type="protein sequence ID" value="SEQ34522.1"/>
    <property type="molecule type" value="Genomic_DNA"/>
</dbReference>
<proteinExistence type="predicted"/>
<evidence type="ECO:0008006" key="3">
    <source>
        <dbReference type="Google" id="ProtNLM"/>
    </source>
</evidence>
<dbReference type="AlphaFoldDB" id="A0A1H9F9A9"/>
<dbReference type="InterPro" id="IPR025358">
    <property type="entry name" value="DUF4262"/>
</dbReference>
<dbReference type="STRING" id="489703.SAMN04488038_105296"/>